<dbReference type="eggNOG" id="COG1728">
    <property type="taxonomic scope" value="Bacteria"/>
</dbReference>
<evidence type="ECO:0000313" key="1">
    <source>
        <dbReference type="EMBL" id="AIC94143.1"/>
    </source>
</evidence>
<dbReference type="PATRIC" id="fig|1246626.3.peg.1552"/>
<reference evidence="1 2" key="1">
    <citation type="journal article" date="2014" name="Gene">
        <title>A comparative genomic analysis of the alkalitolerant soil bacterium Bacillus lehensis G1.</title>
        <authorList>
            <person name="Noor Y.M."/>
            <person name="Samsulrizal N.H."/>
            <person name="Jema'on N.A."/>
            <person name="Low K.O."/>
            <person name="Ramli A.N."/>
            <person name="Alias N.I."/>
            <person name="Damis S.I."/>
            <person name="Fuzi S.F."/>
            <person name="Isa M.N."/>
            <person name="Murad A.M."/>
            <person name="Raih M.F."/>
            <person name="Bakar F.D."/>
            <person name="Najimudin N."/>
            <person name="Mahadi N.M."/>
            <person name="Illias R.M."/>
        </authorList>
    </citation>
    <scope>NUCLEOTIDE SEQUENCE [LARGE SCALE GENOMIC DNA]</scope>
    <source>
        <strain evidence="1 2">G1</strain>
    </source>
</reference>
<dbReference type="AlphaFoldDB" id="A0A060M0S1"/>
<organism evidence="1 2">
    <name type="scientific">Shouchella lehensis G1</name>
    <dbReference type="NCBI Taxonomy" id="1246626"/>
    <lineage>
        <taxon>Bacteria</taxon>
        <taxon>Bacillati</taxon>
        <taxon>Bacillota</taxon>
        <taxon>Bacilli</taxon>
        <taxon>Bacillales</taxon>
        <taxon>Bacillaceae</taxon>
        <taxon>Shouchella</taxon>
    </lineage>
</organism>
<dbReference type="InterPro" id="IPR024042">
    <property type="entry name" value="TM1646-like_dom_sf"/>
</dbReference>
<gene>
    <name evidence="1" type="ORF">BleG1_1565</name>
</gene>
<evidence type="ECO:0000313" key="2">
    <source>
        <dbReference type="Proteomes" id="UP000027142"/>
    </source>
</evidence>
<dbReference type="Proteomes" id="UP000027142">
    <property type="component" value="Chromosome"/>
</dbReference>
<protein>
    <recommendedName>
        <fullName evidence="3">DUF327 domain-containing protein</fullName>
    </recommendedName>
</protein>
<dbReference type="STRING" id="1246626.BleG1_1565"/>
<accession>A0A060M0S1</accession>
<dbReference type="Gene3D" id="1.20.120.490">
    <property type="entry name" value="Hypothetical protein TM1646-like domain"/>
    <property type="match status" value="1"/>
</dbReference>
<name>A0A060M0S1_9BACI</name>
<keyword evidence="2" id="KW-1185">Reference proteome</keyword>
<dbReference type="KEGG" id="ble:BleG1_1565"/>
<dbReference type="EMBL" id="CP003923">
    <property type="protein sequence ID" value="AIC94143.1"/>
    <property type="molecule type" value="Genomic_DNA"/>
</dbReference>
<evidence type="ECO:0008006" key="3">
    <source>
        <dbReference type="Google" id="ProtNLM"/>
    </source>
</evidence>
<dbReference type="Pfam" id="PF03885">
    <property type="entry name" value="DUF327"/>
    <property type="match status" value="1"/>
</dbReference>
<dbReference type="InterPro" id="IPR005585">
    <property type="entry name" value="DUF327"/>
</dbReference>
<dbReference type="SUPFAM" id="SSF158397">
    <property type="entry name" value="TM1646-like"/>
    <property type="match status" value="1"/>
</dbReference>
<proteinExistence type="predicted"/>
<sequence length="175" mass="20501">MNTPFYHSFKEKYIDCPKRIDLRTIGEKFMFELKHINKSTSSLPARHAQTKSNGSVSQKERFQEQLKQQSLSNLFEKIDHLKTQGMDLVNQRSYGALASFRRSLEDCLKHVLNDSYHVSVRTSHQFGQFKQHQLVHVVNQEMDLLTKELFDEQKTSMDLLKRVGKLEGILLEIYV</sequence>
<dbReference type="HOGENOM" id="CLU_1529610_0_0_9"/>